<evidence type="ECO:0000256" key="2">
    <source>
        <dbReference type="ARBA" id="ARBA00009677"/>
    </source>
</evidence>
<evidence type="ECO:0000256" key="4">
    <source>
        <dbReference type="ARBA" id="ARBA00023143"/>
    </source>
</evidence>
<evidence type="ECO:0000256" key="1">
    <source>
        <dbReference type="ARBA" id="ARBA00004117"/>
    </source>
</evidence>
<keyword evidence="7" id="KW-0282">Flagellum</keyword>
<dbReference type="NCBIfam" id="NF009264">
    <property type="entry name" value="PRK12621.1"/>
    <property type="match status" value="1"/>
</dbReference>
<dbReference type="PANTHER" id="PTHR30435:SF12">
    <property type="entry name" value="FLAGELLAR BASAL BODY ROD PROTEIN FLGB"/>
    <property type="match status" value="1"/>
</dbReference>
<comment type="function">
    <text evidence="5 6">Structural component of flagellum, the bacterial motility apparatus. Part of the rod structure of flagellar basal body.</text>
</comment>
<evidence type="ECO:0000256" key="6">
    <source>
        <dbReference type="PIRNR" id="PIRNR002889"/>
    </source>
</evidence>
<sequence length="136" mass="15403">MKEMFGTHINVTAKVLDLRLERQNLVMGNIANANTPEYKPRKLEFEDQLQTALALNMKGKLTKTDKMHMPAAFDPNGFQGDELKEFKPRYVYGEDSVDMEKEVAAMAKNNLMYNALTSVIKKNFTGLEKIISEGAK</sequence>
<dbReference type="GO" id="GO:0030694">
    <property type="term" value="C:bacterial-type flagellum basal body, rod"/>
    <property type="evidence" value="ECO:0007669"/>
    <property type="project" value="InterPro"/>
</dbReference>
<comment type="similarity">
    <text evidence="2 6">Belongs to the flagella basal body rod proteins family.</text>
</comment>
<evidence type="ECO:0000313" key="7">
    <source>
        <dbReference type="EMBL" id="KAB1443369.1"/>
    </source>
</evidence>
<proteinExistence type="inferred from homology"/>
<dbReference type="RefSeq" id="WP_151149736.1">
    <property type="nucleotide sequence ID" value="NZ_WAIE01000001.1"/>
</dbReference>
<dbReference type="OrthoDB" id="9788334at2"/>
<dbReference type="EMBL" id="WAIE01000001">
    <property type="protein sequence ID" value="KAB1443369.1"/>
    <property type="molecule type" value="Genomic_DNA"/>
</dbReference>
<name>A0A6N6N7M7_9BACT</name>
<comment type="subunit">
    <text evidence="6">The basal body constitutes a major portion of the flagellar organelle and consists of a number of rings mounted on a central rod.</text>
</comment>
<dbReference type="PANTHER" id="PTHR30435">
    <property type="entry name" value="FLAGELLAR PROTEIN"/>
    <property type="match status" value="1"/>
</dbReference>
<accession>A0A6N6N7M7</accession>
<dbReference type="AlphaFoldDB" id="A0A6N6N7M7"/>
<reference evidence="7 8" key="1">
    <citation type="journal article" date="2017" name="Int. J. Syst. Evol. Microbiol.">
        <title>Desulfovibrio senegalensis sp. nov., a mesophilic sulfate reducer isolated from marine sediment.</title>
        <authorList>
            <person name="Thioye A."/>
            <person name="Gam Z.B.A."/>
            <person name="Mbengue M."/>
            <person name="Cayol J.L."/>
            <person name="Joseph-Bartoli M."/>
            <person name="Toure-Kane C."/>
            <person name="Labat M."/>
        </authorList>
    </citation>
    <scope>NUCLEOTIDE SEQUENCE [LARGE SCALE GENOMIC DNA]</scope>
    <source>
        <strain evidence="7 8">DSM 101509</strain>
    </source>
</reference>
<dbReference type="Proteomes" id="UP000438699">
    <property type="component" value="Unassembled WGS sequence"/>
</dbReference>
<comment type="subcellular location">
    <subcellularLocation>
        <location evidence="1 6">Bacterial flagellum basal body</location>
    </subcellularLocation>
</comment>
<comment type="caution">
    <text evidence="7">The sequence shown here is derived from an EMBL/GenBank/DDBJ whole genome shotgun (WGS) entry which is preliminary data.</text>
</comment>
<keyword evidence="7" id="KW-0969">Cilium</keyword>
<dbReference type="GO" id="GO:0071978">
    <property type="term" value="P:bacterial-type flagellum-dependent swarming motility"/>
    <property type="evidence" value="ECO:0007669"/>
    <property type="project" value="TreeGrafter"/>
</dbReference>
<organism evidence="7 8">
    <name type="scientific">Pseudodesulfovibrio senegalensis</name>
    <dbReference type="NCBI Taxonomy" id="1721087"/>
    <lineage>
        <taxon>Bacteria</taxon>
        <taxon>Pseudomonadati</taxon>
        <taxon>Thermodesulfobacteriota</taxon>
        <taxon>Desulfovibrionia</taxon>
        <taxon>Desulfovibrionales</taxon>
        <taxon>Desulfovibrionaceae</taxon>
    </lineage>
</organism>
<evidence type="ECO:0000256" key="5">
    <source>
        <dbReference type="ARBA" id="ARBA00024934"/>
    </source>
</evidence>
<keyword evidence="8" id="KW-1185">Reference proteome</keyword>
<gene>
    <name evidence="7" type="primary">flgB</name>
    <name evidence="7" type="ORF">F8A88_03690</name>
</gene>
<evidence type="ECO:0000256" key="3">
    <source>
        <dbReference type="ARBA" id="ARBA00014376"/>
    </source>
</evidence>
<keyword evidence="4 6" id="KW-0975">Bacterial flagellum</keyword>
<dbReference type="PIRSF" id="PIRSF002889">
    <property type="entry name" value="Rod_FlgB"/>
    <property type="match status" value="1"/>
</dbReference>
<protein>
    <recommendedName>
        <fullName evidence="3 6">Flagellar basal body rod protein FlgB</fullName>
    </recommendedName>
</protein>
<dbReference type="NCBIfam" id="TIGR01396">
    <property type="entry name" value="FlgB"/>
    <property type="match status" value="1"/>
</dbReference>
<keyword evidence="7" id="KW-0966">Cell projection</keyword>
<dbReference type="InterPro" id="IPR006300">
    <property type="entry name" value="FlgB"/>
</dbReference>
<evidence type="ECO:0000313" key="8">
    <source>
        <dbReference type="Proteomes" id="UP000438699"/>
    </source>
</evidence>